<organism evidence="4 5">
    <name type="scientific">Powellomyces hirtus</name>
    <dbReference type="NCBI Taxonomy" id="109895"/>
    <lineage>
        <taxon>Eukaryota</taxon>
        <taxon>Fungi</taxon>
        <taxon>Fungi incertae sedis</taxon>
        <taxon>Chytridiomycota</taxon>
        <taxon>Chytridiomycota incertae sedis</taxon>
        <taxon>Chytridiomycetes</taxon>
        <taxon>Spizellomycetales</taxon>
        <taxon>Powellomycetaceae</taxon>
        <taxon>Powellomyces</taxon>
    </lineage>
</organism>
<dbReference type="AlphaFoldDB" id="A0A507E443"/>
<keyword evidence="2" id="KW-0732">Signal</keyword>
<feature type="signal peptide" evidence="2">
    <location>
        <begin position="1"/>
        <end position="20"/>
    </location>
</feature>
<feature type="region of interest" description="Disordered" evidence="1">
    <location>
        <begin position="219"/>
        <end position="268"/>
    </location>
</feature>
<feature type="domain" description="Reelin" evidence="3">
    <location>
        <begin position="43"/>
        <end position="163"/>
    </location>
</feature>
<dbReference type="Pfam" id="PF02014">
    <property type="entry name" value="Reeler"/>
    <property type="match status" value="1"/>
</dbReference>
<dbReference type="CDD" id="cd08544">
    <property type="entry name" value="Reeler"/>
    <property type="match status" value="1"/>
</dbReference>
<dbReference type="InterPro" id="IPR002861">
    <property type="entry name" value="Reeler_dom"/>
</dbReference>
<feature type="compositionally biased region" description="Basic residues" evidence="1">
    <location>
        <begin position="226"/>
        <end position="236"/>
    </location>
</feature>
<protein>
    <recommendedName>
        <fullName evidence="3">Reelin domain-containing protein</fullName>
    </recommendedName>
</protein>
<evidence type="ECO:0000313" key="4">
    <source>
        <dbReference type="EMBL" id="TPX57898.1"/>
    </source>
</evidence>
<sequence>MPSLARFLSLSVLLAGAAHALPGGAPKCAINPGVISAAHSAPSAAGFTLTSSSTTYTAGQKISVTIAGTTNQVAGVLMYATAGTESDAQLAPNSAKAHVGVFNVPTGFRAQTAAVCDGATIKNDAPESTITHANPSEKGQSVTFEWTAPAAASGPITFNAAVASGSPGKPWQVLDIVTLQPAGGASPDAGGAAPSASVPAIAFPAGGIETVAIDANAPAATQPGMPKRKCKNKKNKHDMPKETGMPMPEMPKETGMPKPEEPKDTGMPMPEMSKETVMPEMAKETAMPMPTDSPVVPVSYPAENKSDVEIASGTAEAVPSATASEALPIVTETGGSAPTDVPIFSGSSPSTVARWASMAGVMVASGFFLLA</sequence>
<dbReference type="PANTHER" id="PTHR45828:SF33">
    <property type="entry name" value="DOMON DOMAIN-CONTAINING PROTEIN"/>
    <property type="match status" value="1"/>
</dbReference>
<dbReference type="Gene3D" id="2.60.40.4060">
    <property type="entry name" value="Reeler domain"/>
    <property type="match status" value="1"/>
</dbReference>
<dbReference type="Proteomes" id="UP000318582">
    <property type="component" value="Unassembled WGS sequence"/>
</dbReference>
<evidence type="ECO:0000259" key="3">
    <source>
        <dbReference type="Pfam" id="PF02014"/>
    </source>
</evidence>
<feature type="chain" id="PRO_5021502158" description="Reelin domain-containing protein" evidence="2">
    <location>
        <begin position="21"/>
        <end position="371"/>
    </location>
</feature>
<evidence type="ECO:0000256" key="2">
    <source>
        <dbReference type="SAM" id="SignalP"/>
    </source>
</evidence>
<dbReference type="GO" id="GO:0016020">
    <property type="term" value="C:membrane"/>
    <property type="evidence" value="ECO:0007669"/>
    <property type="project" value="TreeGrafter"/>
</dbReference>
<evidence type="ECO:0000256" key="1">
    <source>
        <dbReference type="SAM" id="MobiDB-lite"/>
    </source>
</evidence>
<gene>
    <name evidence="4" type="ORF">PhCBS80983_g03502</name>
</gene>
<keyword evidence="5" id="KW-1185">Reference proteome</keyword>
<dbReference type="EMBL" id="QEAQ01000045">
    <property type="protein sequence ID" value="TPX57898.1"/>
    <property type="molecule type" value="Genomic_DNA"/>
</dbReference>
<name>A0A507E443_9FUNG</name>
<proteinExistence type="predicted"/>
<comment type="caution">
    <text evidence="4">The sequence shown here is derived from an EMBL/GenBank/DDBJ whole genome shotgun (WGS) entry which is preliminary data.</text>
</comment>
<dbReference type="InterPro" id="IPR051237">
    <property type="entry name" value="Ferric-chelate_Red/DefProt"/>
</dbReference>
<dbReference type="InterPro" id="IPR042307">
    <property type="entry name" value="Reeler_sf"/>
</dbReference>
<dbReference type="PANTHER" id="PTHR45828">
    <property type="entry name" value="CYTOCHROME B561/FERRIC REDUCTASE TRANSMEMBRANE"/>
    <property type="match status" value="1"/>
</dbReference>
<reference evidence="4 5" key="1">
    <citation type="journal article" date="2019" name="Sci. Rep.">
        <title>Comparative genomics of chytrid fungi reveal insights into the obligate biotrophic and pathogenic lifestyle of Synchytrium endobioticum.</title>
        <authorList>
            <person name="van de Vossenberg B.T.L.H."/>
            <person name="Warris S."/>
            <person name="Nguyen H.D.T."/>
            <person name="van Gent-Pelzer M.P.E."/>
            <person name="Joly D.L."/>
            <person name="van de Geest H.C."/>
            <person name="Bonants P.J.M."/>
            <person name="Smith D.S."/>
            <person name="Levesque C.A."/>
            <person name="van der Lee T.A.J."/>
        </authorList>
    </citation>
    <scope>NUCLEOTIDE SEQUENCE [LARGE SCALE GENOMIC DNA]</scope>
    <source>
        <strain evidence="4 5">CBS 809.83</strain>
    </source>
</reference>
<evidence type="ECO:0000313" key="5">
    <source>
        <dbReference type="Proteomes" id="UP000318582"/>
    </source>
</evidence>
<accession>A0A507E443</accession>